<evidence type="ECO:0000259" key="1">
    <source>
        <dbReference type="Pfam" id="PF07929"/>
    </source>
</evidence>
<name>A0ABY5GMP6_9GAMM</name>
<protein>
    <submittedName>
        <fullName evidence="2">Plasmid pRiA4b ORF-3 family protein</fullName>
    </submittedName>
</protein>
<reference evidence="2" key="1">
    <citation type="submission" date="2022-07" db="EMBL/GenBank/DDBJ databases">
        <title>Genome sequencing of Photobacterium atrarenae GJH2-4.</title>
        <authorList>
            <person name="Park S.-J."/>
        </authorList>
    </citation>
    <scope>NUCLEOTIDE SEQUENCE</scope>
    <source>
        <strain evidence="2">GJH2-4</strain>
    </source>
</reference>
<feature type="domain" description="Plasmid pRiA4b Orf3-like" evidence="1">
    <location>
        <begin position="5"/>
        <end position="185"/>
    </location>
</feature>
<evidence type="ECO:0000313" key="3">
    <source>
        <dbReference type="Proteomes" id="UP001057998"/>
    </source>
</evidence>
<dbReference type="PANTHER" id="PTHR41878:SF1">
    <property type="entry name" value="TNPR PROTEIN"/>
    <property type="match status" value="1"/>
</dbReference>
<dbReference type="InterPro" id="IPR024047">
    <property type="entry name" value="MM3350-like_sf"/>
</dbReference>
<dbReference type="InterPro" id="IPR012912">
    <property type="entry name" value="Plasmid_pRiA4b_Orf3-like"/>
</dbReference>
<organism evidence="2 3">
    <name type="scientific">Photobacterium atrarenae</name>
    <dbReference type="NCBI Taxonomy" id="865757"/>
    <lineage>
        <taxon>Bacteria</taxon>
        <taxon>Pseudomonadati</taxon>
        <taxon>Pseudomonadota</taxon>
        <taxon>Gammaproteobacteria</taxon>
        <taxon>Vibrionales</taxon>
        <taxon>Vibrionaceae</taxon>
        <taxon>Photobacterium</taxon>
    </lineage>
</organism>
<dbReference type="Pfam" id="PF07929">
    <property type="entry name" value="PRiA4_ORF3"/>
    <property type="match status" value="1"/>
</dbReference>
<evidence type="ECO:0000313" key="2">
    <source>
        <dbReference type="EMBL" id="UTV30527.1"/>
    </source>
</evidence>
<sequence length="206" mass="24273">MVYQKILRFRISLSGSEPEIWREIDVPDHYQFWELHVAIQDAMGWLDYHLFTFSPRKQGPTKGKPIGLPESEHDDSLIAAWDLPVKKYFTTLGNTIDYIYDFGDNWHHEVMLVGMFLAPMDSDYPQCLIGERACPPEDCGGMFGYQNLLEVLSDQEHEDYADMVEWLKGHAKNYWPYKPESFKCKKVKFTDPYLRWCKAFNQPYEP</sequence>
<gene>
    <name evidence="2" type="ORF">NNL38_18320</name>
</gene>
<dbReference type="Proteomes" id="UP001057998">
    <property type="component" value="Chromosome 2"/>
</dbReference>
<dbReference type="EMBL" id="CP101509">
    <property type="protein sequence ID" value="UTV30527.1"/>
    <property type="molecule type" value="Genomic_DNA"/>
</dbReference>
<proteinExistence type="predicted"/>
<dbReference type="PANTHER" id="PTHR41878">
    <property type="entry name" value="LEXA REPRESSOR-RELATED"/>
    <property type="match status" value="1"/>
</dbReference>
<dbReference type="SUPFAM" id="SSF159941">
    <property type="entry name" value="MM3350-like"/>
    <property type="match status" value="1"/>
</dbReference>
<accession>A0ABY5GMP6</accession>
<dbReference type="Gene3D" id="3.10.290.30">
    <property type="entry name" value="MM3350-like"/>
    <property type="match status" value="1"/>
</dbReference>
<keyword evidence="3" id="KW-1185">Reference proteome</keyword>
<dbReference type="RefSeq" id="WP_255391886.1">
    <property type="nucleotide sequence ID" value="NZ_CP101509.1"/>
</dbReference>